<keyword evidence="6" id="KW-1185">Reference proteome</keyword>
<evidence type="ECO:0000256" key="4">
    <source>
        <dbReference type="RuleBase" id="RU000363"/>
    </source>
</evidence>
<dbReference type="Proteomes" id="UP001558652">
    <property type="component" value="Unassembled WGS sequence"/>
</dbReference>
<evidence type="ECO:0000256" key="2">
    <source>
        <dbReference type="ARBA" id="ARBA00023002"/>
    </source>
</evidence>
<dbReference type="EMBL" id="JBFDAA010000001">
    <property type="protein sequence ID" value="KAL1140234.1"/>
    <property type="molecule type" value="Genomic_DNA"/>
</dbReference>
<name>A0ABD0ZJL3_9HEMI</name>
<evidence type="ECO:0000256" key="3">
    <source>
        <dbReference type="ARBA" id="ARBA00037096"/>
    </source>
</evidence>
<evidence type="ECO:0000313" key="5">
    <source>
        <dbReference type="EMBL" id="KAL1140234.1"/>
    </source>
</evidence>
<comment type="caution">
    <text evidence="5">The sequence shown here is derived from an EMBL/GenBank/DDBJ whole genome shotgun (WGS) entry which is preliminary data.</text>
</comment>
<reference evidence="5 6" key="1">
    <citation type="submission" date="2024-07" db="EMBL/GenBank/DDBJ databases">
        <title>Chromosome-level genome assembly of the water stick insect Ranatra chinensis (Heteroptera: Nepidae).</title>
        <authorList>
            <person name="Liu X."/>
        </authorList>
    </citation>
    <scope>NUCLEOTIDE SEQUENCE [LARGE SCALE GENOMIC DNA]</scope>
    <source>
        <strain evidence="5">Cailab_2021Rc</strain>
        <tissue evidence="5">Muscle</tissue>
    </source>
</reference>
<dbReference type="NCBIfam" id="NF004825">
    <property type="entry name" value="PRK06181.1"/>
    <property type="match status" value="1"/>
</dbReference>
<comment type="function">
    <text evidence="3">Putative oxidoreductase.</text>
</comment>
<dbReference type="PANTHER" id="PTHR44196:SF1">
    <property type="entry name" value="DEHYDROGENASE_REDUCTASE SDR FAMILY MEMBER 7B"/>
    <property type="match status" value="1"/>
</dbReference>
<evidence type="ECO:0000313" key="6">
    <source>
        <dbReference type="Proteomes" id="UP001558652"/>
    </source>
</evidence>
<dbReference type="PRINTS" id="PR00080">
    <property type="entry name" value="SDRFAMILY"/>
</dbReference>
<dbReference type="SUPFAM" id="SSF51735">
    <property type="entry name" value="NAD(P)-binding Rossmann-fold domains"/>
    <property type="match status" value="1"/>
</dbReference>
<evidence type="ECO:0008006" key="7">
    <source>
        <dbReference type="Google" id="ProtNLM"/>
    </source>
</evidence>
<sequence>QVVLITGASSGLGEAIAHAFYRAGCRVILASRRIDQLERVKTDLLATKCTVQTFTPEVLQLDLSDLSSIPDFAQKALNLHGCIDILINNGGISFRGEVENTSTDVDLKVMMVNYFGQICLTKALLPSMIKHQSGHILAVSSVQGRISIPHRSAYSASKHALQAFFDCLRAEVKPHGINVTVVSPGYVKTNLSVNAITGSGGRYGVLDETTASGTPPEHLAQKILIAVMHKKEEVIEASLSPRLAILLRYIWPSLYFYIMEKRALKNSKQS</sequence>
<accession>A0ABD0ZJL3</accession>
<gene>
    <name evidence="5" type="ORF">AAG570_000166</name>
</gene>
<protein>
    <recommendedName>
        <fullName evidence="7">Dehydrogenase/reductase SDR family member 7B</fullName>
    </recommendedName>
</protein>
<dbReference type="InterPro" id="IPR020904">
    <property type="entry name" value="Sc_DH/Rdtase_CS"/>
</dbReference>
<keyword evidence="2" id="KW-0560">Oxidoreductase</keyword>
<dbReference type="Pfam" id="PF00106">
    <property type="entry name" value="adh_short"/>
    <property type="match status" value="1"/>
</dbReference>
<dbReference type="InterPro" id="IPR036291">
    <property type="entry name" value="NAD(P)-bd_dom_sf"/>
</dbReference>
<organism evidence="5 6">
    <name type="scientific">Ranatra chinensis</name>
    <dbReference type="NCBI Taxonomy" id="642074"/>
    <lineage>
        <taxon>Eukaryota</taxon>
        <taxon>Metazoa</taxon>
        <taxon>Ecdysozoa</taxon>
        <taxon>Arthropoda</taxon>
        <taxon>Hexapoda</taxon>
        <taxon>Insecta</taxon>
        <taxon>Pterygota</taxon>
        <taxon>Neoptera</taxon>
        <taxon>Paraneoptera</taxon>
        <taxon>Hemiptera</taxon>
        <taxon>Heteroptera</taxon>
        <taxon>Panheteroptera</taxon>
        <taxon>Nepomorpha</taxon>
        <taxon>Nepidae</taxon>
        <taxon>Ranatrinae</taxon>
        <taxon>Ranatra</taxon>
    </lineage>
</organism>
<dbReference type="PRINTS" id="PR00081">
    <property type="entry name" value="GDHRDH"/>
</dbReference>
<comment type="similarity">
    <text evidence="1 4">Belongs to the short-chain dehydrogenases/reductases (SDR) family.</text>
</comment>
<dbReference type="PROSITE" id="PS00061">
    <property type="entry name" value="ADH_SHORT"/>
    <property type="match status" value="1"/>
</dbReference>
<proteinExistence type="inferred from homology"/>
<dbReference type="Gene3D" id="3.40.50.720">
    <property type="entry name" value="NAD(P)-binding Rossmann-like Domain"/>
    <property type="match status" value="1"/>
</dbReference>
<evidence type="ECO:0000256" key="1">
    <source>
        <dbReference type="ARBA" id="ARBA00006484"/>
    </source>
</evidence>
<dbReference type="GO" id="GO:0016491">
    <property type="term" value="F:oxidoreductase activity"/>
    <property type="evidence" value="ECO:0007669"/>
    <property type="project" value="UniProtKB-KW"/>
</dbReference>
<dbReference type="PANTHER" id="PTHR44196">
    <property type="entry name" value="DEHYDROGENASE/REDUCTASE SDR FAMILY MEMBER 7B"/>
    <property type="match status" value="1"/>
</dbReference>
<feature type="non-terminal residue" evidence="5">
    <location>
        <position position="1"/>
    </location>
</feature>
<dbReference type="CDD" id="cd05332">
    <property type="entry name" value="11beta-HSD1_like_SDR_c"/>
    <property type="match status" value="1"/>
</dbReference>
<dbReference type="InterPro" id="IPR002347">
    <property type="entry name" value="SDR_fam"/>
</dbReference>
<dbReference type="AlphaFoldDB" id="A0ABD0ZJL3"/>